<gene>
    <name evidence="12" type="ORF">S01H1_03385</name>
</gene>
<evidence type="ECO:0000313" key="12">
    <source>
        <dbReference type="EMBL" id="GAF77180.1"/>
    </source>
</evidence>
<keyword evidence="3" id="KW-0479">Metal-binding</keyword>
<dbReference type="GO" id="GO:0005525">
    <property type="term" value="F:GTP binding"/>
    <property type="evidence" value="ECO:0007669"/>
    <property type="project" value="UniProtKB-KW"/>
</dbReference>
<dbReference type="GO" id="GO:0042254">
    <property type="term" value="P:ribosome biogenesis"/>
    <property type="evidence" value="ECO:0007669"/>
    <property type="project" value="UniProtKB-KW"/>
</dbReference>
<dbReference type="EMBL" id="BARS01001851">
    <property type="protein sequence ID" value="GAF77180.1"/>
    <property type="molecule type" value="Genomic_DNA"/>
</dbReference>
<evidence type="ECO:0000259" key="10">
    <source>
        <dbReference type="PROSITE" id="PS50936"/>
    </source>
</evidence>
<dbReference type="GO" id="GO:0046872">
    <property type="term" value="F:metal ion binding"/>
    <property type="evidence" value="ECO:0007669"/>
    <property type="project" value="UniProtKB-KW"/>
</dbReference>
<dbReference type="InterPro" id="IPR027417">
    <property type="entry name" value="P-loop_NTPase"/>
</dbReference>
<name>X0TM64_9ZZZZ</name>
<dbReference type="InterPro" id="IPR030378">
    <property type="entry name" value="G_CP_dom"/>
</dbReference>
<keyword evidence="7" id="KW-0862">Zinc</keyword>
<evidence type="ECO:0008006" key="13">
    <source>
        <dbReference type="Google" id="ProtNLM"/>
    </source>
</evidence>
<dbReference type="CDD" id="cd01854">
    <property type="entry name" value="YjeQ_EngC"/>
    <property type="match status" value="1"/>
</dbReference>
<evidence type="ECO:0000256" key="4">
    <source>
        <dbReference type="ARBA" id="ARBA00022730"/>
    </source>
</evidence>
<dbReference type="SUPFAM" id="SSF52540">
    <property type="entry name" value="P-loop containing nucleoside triphosphate hydrolases"/>
    <property type="match status" value="1"/>
</dbReference>
<evidence type="ECO:0000256" key="3">
    <source>
        <dbReference type="ARBA" id="ARBA00022723"/>
    </source>
</evidence>
<keyword evidence="5" id="KW-0547">Nucleotide-binding</keyword>
<keyword evidence="6" id="KW-0378">Hydrolase</keyword>
<dbReference type="PANTHER" id="PTHR32120:SF10">
    <property type="entry name" value="SMALL RIBOSOMAL SUBUNIT BIOGENESIS GTPASE RSGA"/>
    <property type="match status" value="1"/>
</dbReference>
<dbReference type="GO" id="GO:0003924">
    <property type="term" value="F:GTPase activity"/>
    <property type="evidence" value="ECO:0007669"/>
    <property type="project" value="InterPro"/>
</dbReference>
<feature type="domain" description="EngC GTPase" evidence="10">
    <location>
        <begin position="110"/>
        <end position="259"/>
    </location>
</feature>
<sequence length="354" mass="40341">MKLEKLGLSHWFKDKIDPIKLNEYRIARVVTVNKDSYIIRNEKKDVFAEVTGKFKFNADSPLDYPTVGDWVYSKYFNKDSFAVISEILPRKTILKRKTSGKKIEFQLIAANIETAFIVQSLDYNYNLRRLERYLAMINESNIRPVVLLSKNDLLSPTNVGEKISEIHTVMPDIQVVAFSNITNSGLSEVEELLIPGETFCLLGSSGVGKTSLLNTLLAEARFEIQTIREKDGKGRHTTARRQLNILKNGAMLIDTPGMRELGNIGSESGINNTFDEIAKLSRQCRFNNCSHIQEEGCAVLAALKDGTISQERYQNYIKMNKESIYYKMSYLEKRRKNKQFGKFIKSAKKHTGSK</sequence>
<dbReference type="AlphaFoldDB" id="X0TM64"/>
<protein>
    <recommendedName>
        <fullName evidence="13">Small ribosomal subunit biogenesis GTPase RsgA</fullName>
    </recommendedName>
</protein>
<dbReference type="PROSITE" id="PS50936">
    <property type="entry name" value="ENGC_GTPASE"/>
    <property type="match status" value="1"/>
</dbReference>
<dbReference type="GO" id="GO:0019843">
    <property type="term" value="F:rRNA binding"/>
    <property type="evidence" value="ECO:0007669"/>
    <property type="project" value="UniProtKB-KW"/>
</dbReference>
<evidence type="ECO:0000259" key="11">
    <source>
        <dbReference type="PROSITE" id="PS51721"/>
    </source>
</evidence>
<dbReference type="PANTHER" id="PTHR32120">
    <property type="entry name" value="SMALL RIBOSOMAL SUBUNIT BIOGENESIS GTPASE RSGA"/>
    <property type="match status" value="1"/>
</dbReference>
<feature type="domain" description="CP-type G" evidence="11">
    <location>
        <begin position="101"/>
        <end position="261"/>
    </location>
</feature>
<keyword evidence="8" id="KW-0694">RNA-binding</keyword>
<dbReference type="NCBIfam" id="TIGR00157">
    <property type="entry name" value="ribosome small subunit-dependent GTPase A"/>
    <property type="match status" value="1"/>
</dbReference>
<proteinExistence type="inferred from homology"/>
<dbReference type="Gene3D" id="1.10.40.50">
    <property type="entry name" value="Probable gtpase engc, domain 3"/>
    <property type="match status" value="1"/>
</dbReference>
<feature type="non-terminal residue" evidence="12">
    <location>
        <position position="354"/>
    </location>
</feature>
<evidence type="ECO:0000256" key="6">
    <source>
        <dbReference type="ARBA" id="ARBA00022801"/>
    </source>
</evidence>
<dbReference type="InterPro" id="IPR004881">
    <property type="entry name" value="Ribosome_biogen_GTPase_RsgA"/>
</dbReference>
<dbReference type="Gene3D" id="3.40.50.300">
    <property type="entry name" value="P-loop containing nucleotide triphosphate hydrolases"/>
    <property type="match status" value="1"/>
</dbReference>
<evidence type="ECO:0000256" key="9">
    <source>
        <dbReference type="ARBA" id="ARBA00023134"/>
    </source>
</evidence>
<dbReference type="HAMAP" id="MF_01820">
    <property type="entry name" value="GTPase_RsgA"/>
    <property type="match status" value="1"/>
</dbReference>
<keyword evidence="1" id="KW-0963">Cytoplasm</keyword>
<evidence type="ECO:0000256" key="1">
    <source>
        <dbReference type="ARBA" id="ARBA00022490"/>
    </source>
</evidence>
<evidence type="ECO:0000256" key="2">
    <source>
        <dbReference type="ARBA" id="ARBA00022517"/>
    </source>
</evidence>
<organism evidence="12">
    <name type="scientific">marine sediment metagenome</name>
    <dbReference type="NCBI Taxonomy" id="412755"/>
    <lineage>
        <taxon>unclassified sequences</taxon>
        <taxon>metagenomes</taxon>
        <taxon>ecological metagenomes</taxon>
    </lineage>
</organism>
<evidence type="ECO:0000256" key="7">
    <source>
        <dbReference type="ARBA" id="ARBA00022833"/>
    </source>
</evidence>
<dbReference type="InterPro" id="IPR010914">
    <property type="entry name" value="RsgA_GTPase_dom"/>
</dbReference>
<dbReference type="Pfam" id="PF03193">
    <property type="entry name" value="RsgA_GTPase"/>
    <property type="match status" value="1"/>
</dbReference>
<comment type="caution">
    <text evidence="12">The sequence shown here is derived from an EMBL/GenBank/DDBJ whole genome shotgun (WGS) entry which is preliminary data.</text>
</comment>
<keyword evidence="2" id="KW-0690">Ribosome biogenesis</keyword>
<dbReference type="PROSITE" id="PS51721">
    <property type="entry name" value="G_CP"/>
    <property type="match status" value="1"/>
</dbReference>
<evidence type="ECO:0000256" key="5">
    <source>
        <dbReference type="ARBA" id="ARBA00022741"/>
    </source>
</evidence>
<reference evidence="12" key="1">
    <citation type="journal article" date="2014" name="Front. Microbiol.">
        <title>High frequency of phylogenetically diverse reductive dehalogenase-homologous genes in deep subseafloor sedimentary metagenomes.</title>
        <authorList>
            <person name="Kawai M."/>
            <person name="Futagami T."/>
            <person name="Toyoda A."/>
            <person name="Takaki Y."/>
            <person name="Nishi S."/>
            <person name="Hori S."/>
            <person name="Arai W."/>
            <person name="Tsubouchi T."/>
            <person name="Morono Y."/>
            <person name="Uchiyama I."/>
            <person name="Ito T."/>
            <person name="Fujiyama A."/>
            <person name="Inagaki F."/>
            <person name="Takami H."/>
        </authorList>
    </citation>
    <scope>NUCLEOTIDE SEQUENCE</scope>
    <source>
        <strain evidence="12">Expedition CK06-06</strain>
    </source>
</reference>
<accession>X0TM64</accession>
<evidence type="ECO:0000256" key="8">
    <source>
        <dbReference type="ARBA" id="ARBA00022884"/>
    </source>
</evidence>
<keyword evidence="9" id="KW-0342">GTP-binding</keyword>
<keyword evidence="4" id="KW-0699">rRNA-binding</keyword>